<accession>A0A5C1AJ19</accession>
<dbReference type="OrthoDB" id="9933730at2"/>
<dbReference type="RefSeq" id="WP_149111632.1">
    <property type="nucleotide sequence ID" value="NZ_CP042425.1"/>
</dbReference>
<feature type="chain" id="PRO_5022989924" description="DUF5666 domain-containing protein" evidence="1">
    <location>
        <begin position="26"/>
        <end position="140"/>
    </location>
</feature>
<keyword evidence="1" id="KW-0732">Signal</keyword>
<evidence type="ECO:0000313" key="2">
    <source>
        <dbReference type="EMBL" id="QEL16968.1"/>
    </source>
</evidence>
<evidence type="ECO:0008006" key="4">
    <source>
        <dbReference type="Google" id="ProtNLM"/>
    </source>
</evidence>
<keyword evidence="3" id="KW-1185">Reference proteome</keyword>
<name>A0A5C1AJ19_9BACT</name>
<organism evidence="2 3">
    <name type="scientific">Limnoglobus roseus</name>
    <dbReference type="NCBI Taxonomy" id="2598579"/>
    <lineage>
        <taxon>Bacteria</taxon>
        <taxon>Pseudomonadati</taxon>
        <taxon>Planctomycetota</taxon>
        <taxon>Planctomycetia</taxon>
        <taxon>Gemmatales</taxon>
        <taxon>Gemmataceae</taxon>
        <taxon>Limnoglobus</taxon>
    </lineage>
</organism>
<evidence type="ECO:0000313" key="3">
    <source>
        <dbReference type="Proteomes" id="UP000324974"/>
    </source>
</evidence>
<sequence length="140" mass="14990">MPRLLAKLLAALCVGLLLTPGVVSAGWITISNDTNQTLVVQESVTVNGQVRKCKPLKLAPGETVREFRQTGGTKTLAVSETGLFGKQLFTGDVTWKDDTAFSIHKDTDKVKITDAATLAAKAKTAAANQEAKKPDEKKPR</sequence>
<dbReference type="KEGG" id="lrs:PX52LOC_03944"/>
<evidence type="ECO:0000256" key="1">
    <source>
        <dbReference type="SAM" id="SignalP"/>
    </source>
</evidence>
<dbReference type="AlphaFoldDB" id="A0A5C1AJ19"/>
<gene>
    <name evidence="2" type="ORF">PX52LOC_03944</name>
</gene>
<dbReference type="EMBL" id="CP042425">
    <property type="protein sequence ID" value="QEL16968.1"/>
    <property type="molecule type" value="Genomic_DNA"/>
</dbReference>
<feature type="signal peptide" evidence="1">
    <location>
        <begin position="1"/>
        <end position="25"/>
    </location>
</feature>
<dbReference type="Proteomes" id="UP000324974">
    <property type="component" value="Chromosome"/>
</dbReference>
<reference evidence="3" key="1">
    <citation type="submission" date="2019-08" db="EMBL/GenBank/DDBJ databases">
        <title>Limnoglobus roseus gen. nov., sp. nov., a novel freshwater planctomycete with a giant genome from the family Gemmataceae.</title>
        <authorList>
            <person name="Kulichevskaya I.S."/>
            <person name="Naumoff D.G."/>
            <person name="Miroshnikov K."/>
            <person name="Ivanova A."/>
            <person name="Philippov D.A."/>
            <person name="Hakobyan A."/>
            <person name="Rijpstra I.C."/>
            <person name="Sinninghe Damste J.S."/>
            <person name="Liesack W."/>
            <person name="Dedysh S.N."/>
        </authorList>
    </citation>
    <scope>NUCLEOTIDE SEQUENCE [LARGE SCALE GENOMIC DNA]</scope>
    <source>
        <strain evidence="3">PX52</strain>
    </source>
</reference>
<protein>
    <recommendedName>
        <fullName evidence="4">DUF5666 domain-containing protein</fullName>
    </recommendedName>
</protein>
<proteinExistence type="predicted"/>